<evidence type="ECO:0000256" key="1">
    <source>
        <dbReference type="ARBA" id="ARBA00007871"/>
    </source>
</evidence>
<dbReference type="GO" id="GO:0003700">
    <property type="term" value="F:DNA-binding transcription factor activity"/>
    <property type="evidence" value="ECO:0007669"/>
    <property type="project" value="InterPro"/>
</dbReference>
<keyword evidence="3" id="KW-0238">DNA-binding</keyword>
<dbReference type="KEGG" id="bhu:bhn_I1536"/>
<dbReference type="InterPro" id="IPR012318">
    <property type="entry name" value="HTH_CRP"/>
</dbReference>
<sequence length="123" mass="13870">MHESGEDYIETIYLLKKRNGSVRSIDVANELNFSRPSVSRAVGILKDNGLITVEDDGELILTEEGLKTAKHVYEKHTNLTKFLMMTAGVNETIAETDACRIEHIISPETFKGIKKYVKENKDN</sequence>
<dbReference type="SMART" id="SM00419">
    <property type="entry name" value="HTH_CRP"/>
    <property type="match status" value="1"/>
</dbReference>
<dbReference type="InterPro" id="IPR001367">
    <property type="entry name" value="Fe_dep_repressor"/>
</dbReference>
<evidence type="ECO:0000256" key="2">
    <source>
        <dbReference type="ARBA" id="ARBA00023015"/>
    </source>
</evidence>
<evidence type="ECO:0000256" key="4">
    <source>
        <dbReference type="ARBA" id="ARBA00023163"/>
    </source>
</evidence>
<comment type="similarity">
    <text evidence="1">Belongs to the DtxR/MntR family.</text>
</comment>
<evidence type="ECO:0000256" key="3">
    <source>
        <dbReference type="ARBA" id="ARBA00023125"/>
    </source>
</evidence>
<evidence type="ECO:0000259" key="5">
    <source>
        <dbReference type="PROSITE" id="PS50944"/>
    </source>
</evidence>
<dbReference type="InterPro" id="IPR036421">
    <property type="entry name" value="Fe_dep_repressor_sf"/>
</dbReference>
<dbReference type="InterPro" id="IPR022689">
    <property type="entry name" value="Iron_dep_repressor"/>
</dbReference>
<reference evidence="7" key="1">
    <citation type="submission" date="2016-10" db="EMBL/GenBank/DDBJ databases">
        <title>The complete genome sequence of the rumen bacterium Butyrivibrio hungatei MB2003.</title>
        <authorList>
            <person name="Palevich N."/>
            <person name="Kelly W.J."/>
            <person name="Leahy S.C."/>
            <person name="Altermann E."/>
            <person name="Rakonjac J."/>
            <person name="Attwood G.T."/>
        </authorList>
    </citation>
    <scope>NUCLEOTIDE SEQUENCE [LARGE SCALE GENOMIC DNA]</scope>
    <source>
        <strain evidence="7">MB2003</strain>
    </source>
</reference>
<dbReference type="Gene3D" id="1.10.10.10">
    <property type="entry name" value="Winged helix-like DNA-binding domain superfamily/Winged helix DNA-binding domain"/>
    <property type="match status" value="1"/>
</dbReference>
<dbReference type="InterPro" id="IPR036388">
    <property type="entry name" value="WH-like_DNA-bd_sf"/>
</dbReference>
<dbReference type="AlphaFoldDB" id="A0A1D9P253"/>
<organism evidence="6 7">
    <name type="scientific">Butyrivibrio hungatei</name>
    <dbReference type="NCBI Taxonomy" id="185008"/>
    <lineage>
        <taxon>Bacteria</taxon>
        <taxon>Bacillati</taxon>
        <taxon>Bacillota</taxon>
        <taxon>Clostridia</taxon>
        <taxon>Lachnospirales</taxon>
        <taxon>Lachnospiraceae</taxon>
        <taxon>Butyrivibrio</taxon>
    </lineage>
</organism>
<dbReference type="SUPFAM" id="SSF47979">
    <property type="entry name" value="Iron-dependent repressor protein, dimerization domain"/>
    <property type="match status" value="1"/>
</dbReference>
<dbReference type="PROSITE" id="PS50944">
    <property type="entry name" value="HTH_DTXR"/>
    <property type="match status" value="1"/>
</dbReference>
<dbReference type="Pfam" id="PF02742">
    <property type="entry name" value="Fe_dep_repr_C"/>
    <property type="match status" value="1"/>
</dbReference>
<dbReference type="PANTHER" id="PTHR33238">
    <property type="entry name" value="IRON (METAL) DEPENDENT REPRESSOR, DTXR FAMILY"/>
    <property type="match status" value="1"/>
</dbReference>
<keyword evidence="2" id="KW-0805">Transcription regulation</keyword>
<protein>
    <submittedName>
        <fullName evidence="6">DtxR family transcriptional regulator</fullName>
    </submittedName>
</protein>
<dbReference type="InterPro" id="IPR036390">
    <property type="entry name" value="WH_DNA-bd_sf"/>
</dbReference>
<dbReference type="Gene3D" id="1.10.60.10">
    <property type="entry name" value="Iron dependent repressor, metal binding and dimerisation domain"/>
    <property type="match status" value="1"/>
</dbReference>
<dbReference type="PANTHER" id="PTHR33238:SF7">
    <property type="entry name" value="IRON-DEPENDENT TRANSCRIPTIONAL REGULATOR"/>
    <property type="match status" value="1"/>
</dbReference>
<keyword evidence="4" id="KW-0804">Transcription</keyword>
<evidence type="ECO:0000313" key="7">
    <source>
        <dbReference type="Proteomes" id="UP000179284"/>
    </source>
</evidence>
<proteinExistence type="inferred from homology"/>
<dbReference type="InterPro" id="IPR022687">
    <property type="entry name" value="HTH_DTXR"/>
</dbReference>
<gene>
    <name evidence="6" type="ORF">bhn_I1536</name>
</gene>
<keyword evidence="7" id="KW-1185">Reference proteome</keyword>
<dbReference type="GO" id="GO:0003677">
    <property type="term" value="F:DNA binding"/>
    <property type="evidence" value="ECO:0007669"/>
    <property type="project" value="UniProtKB-KW"/>
</dbReference>
<dbReference type="GO" id="GO:0046983">
    <property type="term" value="F:protein dimerization activity"/>
    <property type="evidence" value="ECO:0007669"/>
    <property type="project" value="InterPro"/>
</dbReference>
<dbReference type="OrthoDB" id="9794394at2"/>
<dbReference type="EMBL" id="CP017831">
    <property type="protein sequence ID" value="AOZ96569.1"/>
    <property type="molecule type" value="Genomic_DNA"/>
</dbReference>
<name>A0A1D9P253_9FIRM</name>
<dbReference type="RefSeq" id="WP_071176247.1">
    <property type="nucleotide sequence ID" value="NZ_CP017831.1"/>
</dbReference>
<dbReference type="GO" id="GO:0046914">
    <property type="term" value="F:transition metal ion binding"/>
    <property type="evidence" value="ECO:0007669"/>
    <property type="project" value="InterPro"/>
</dbReference>
<dbReference type="Proteomes" id="UP000179284">
    <property type="component" value="Chromosome I"/>
</dbReference>
<dbReference type="Pfam" id="PF01325">
    <property type="entry name" value="Fe_dep_repress"/>
    <property type="match status" value="1"/>
</dbReference>
<evidence type="ECO:0000313" key="6">
    <source>
        <dbReference type="EMBL" id="AOZ96569.1"/>
    </source>
</evidence>
<dbReference type="SUPFAM" id="SSF46785">
    <property type="entry name" value="Winged helix' DNA-binding domain"/>
    <property type="match status" value="1"/>
</dbReference>
<feature type="domain" description="HTH dtxR-type" evidence="5">
    <location>
        <begin position="1"/>
        <end position="62"/>
    </location>
</feature>
<dbReference type="SMART" id="SM00529">
    <property type="entry name" value="HTH_DTXR"/>
    <property type="match status" value="1"/>
</dbReference>
<dbReference type="CDD" id="cd00090">
    <property type="entry name" value="HTH_ARSR"/>
    <property type="match status" value="1"/>
</dbReference>
<dbReference type="InterPro" id="IPR050536">
    <property type="entry name" value="DtxR_MntR_Metal-Reg"/>
</dbReference>
<accession>A0A1D9P253</accession>
<dbReference type="InterPro" id="IPR011991">
    <property type="entry name" value="ArsR-like_HTH"/>
</dbReference>